<accession>A0ACC0AYZ0</accession>
<protein>
    <submittedName>
        <fullName evidence="1">Uncharacterized protein</fullName>
    </submittedName>
</protein>
<organism evidence="1 2">
    <name type="scientific">Catharanthus roseus</name>
    <name type="common">Madagascar periwinkle</name>
    <name type="synonym">Vinca rosea</name>
    <dbReference type="NCBI Taxonomy" id="4058"/>
    <lineage>
        <taxon>Eukaryota</taxon>
        <taxon>Viridiplantae</taxon>
        <taxon>Streptophyta</taxon>
        <taxon>Embryophyta</taxon>
        <taxon>Tracheophyta</taxon>
        <taxon>Spermatophyta</taxon>
        <taxon>Magnoliopsida</taxon>
        <taxon>eudicotyledons</taxon>
        <taxon>Gunneridae</taxon>
        <taxon>Pentapetalae</taxon>
        <taxon>asterids</taxon>
        <taxon>lamiids</taxon>
        <taxon>Gentianales</taxon>
        <taxon>Apocynaceae</taxon>
        <taxon>Rauvolfioideae</taxon>
        <taxon>Vinceae</taxon>
        <taxon>Catharanthinae</taxon>
        <taxon>Catharanthus</taxon>
    </lineage>
</organism>
<name>A0ACC0AYZ0_CATRO</name>
<sequence>MASLSLLVLCFSFCYRYPTLPNRYFLYLTIKQLTHSLGELVALWVNEDRSLISDLDLVHHRPYESRVLGYLPGKSGHSEGLLKQNPLPDNRVFISVPGDYSRKPPLQGTYCIDIAQFGAICSGTHRWLEFLGKGCKYNPNTHSRIWFRIDAVTIKIAENLRTKD</sequence>
<dbReference type="EMBL" id="CM044705">
    <property type="protein sequence ID" value="KAI5664658.1"/>
    <property type="molecule type" value="Genomic_DNA"/>
</dbReference>
<reference evidence="2" key="1">
    <citation type="journal article" date="2023" name="Nat. Plants">
        <title>Single-cell RNA sequencing provides a high-resolution roadmap for understanding the multicellular compartmentation of specialized metabolism.</title>
        <authorList>
            <person name="Sun S."/>
            <person name="Shen X."/>
            <person name="Li Y."/>
            <person name="Li Y."/>
            <person name="Wang S."/>
            <person name="Li R."/>
            <person name="Zhang H."/>
            <person name="Shen G."/>
            <person name="Guo B."/>
            <person name="Wei J."/>
            <person name="Xu J."/>
            <person name="St-Pierre B."/>
            <person name="Chen S."/>
            <person name="Sun C."/>
        </authorList>
    </citation>
    <scope>NUCLEOTIDE SEQUENCE [LARGE SCALE GENOMIC DNA]</scope>
</reference>
<dbReference type="Proteomes" id="UP001060085">
    <property type="component" value="Linkage Group LG05"/>
</dbReference>
<evidence type="ECO:0000313" key="1">
    <source>
        <dbReference type="EMBL" id="KAI5664658.1"/>
    </source>
</evidence>
<gene>
    <name evidence="1" type="ORF">M9H77_23981</name>
</gene>
<evidence type="ECO:0000313" key="2">
    <source>
        <dbReference type="Proteomes" id="UP001060085"/>
    </source>
</evidence>
<comment type="caution">
    <text evidence="1">The sequence shown here is derived from an EMBL/GenBank/DDBJ whole genome shotgun (WGS) entry which is preliminary data.</text>
</comment>
<keyword evidence="2" id="KW-1185">Reference proteome</keyword>
<proteinExistence type="predicted"/>